<keyword evidence="2" id="KW-1133">Transmembrane helix</keyword>
<feature type="transmembrane region" description="Helical" evidence="2">
    <location>
        <begin position="689"/>
        <end position="707"/>
    </location>
</feature>
<dbReference type="AlphaFoldDB" id="A0A6C0BYT1"/>
<keyword evidence="2" id="KW-0812">Transmembrane</keyword>
<evidence type="ECO:0000256" key="1">
    <source>
        <dbReference type="SAM" id="MobiDB-lite"/>
    </source>
</evidence>
<sequence length="717" mass="78984">MVNIKSNINNNLSQSKAYLENKATLCEGPASSLQRVQPVTIEGMVSGVVVNKSNGNSAVLDNLKDEFGRIMAIYEEKKAALESATRKYVSHIKMMNKETTTYRNNIIINNENVDNVTVYNSKDIAFLEDISGSGLPLFEKCAKVAVYYEITDTDYGKATNIKPVVDWYTQNAKEFDELPQPSNAVGLLISENKDNKWKKEFPEGPYFACNADGCTKKEAGDVCQAMGGRICTKDEMNDAFNGNMRGSNENKWSSCDSGWVLEEGNPTGPYLWASSQTQAASAAGGLLSSATSEKGGGPAGALAKLQSSTPLPSSCGSKPGENKSAATSTSGAFCCKENKKCQQFSTEIGIWKSAADEKATWTAELTGEWKGLFKKRWDNKCGDVKSIKPEFSSPDYLRAANELFALKMMDGLRENIKTPGWWDSKSEKYYPERYYVNKFGLKQKIDTSNVTAALKNAKDEKEYNSLLETLNSAGEQCNKNWIKEYVNSDDIDKLSDGGVIAPGGGCGMGGTIISSGNKYAWIDSKGTKHIFANDDVYNSRNTTSCPTMSTPVTEDVWNSFATGEPITNNDYICEYFDNILYNNVKSAYKDLKTYIGQIEKHIAGLKKEDKLLGNKLVTLQTRITKNMLEMNSNMDKIDRLRLLSDTADGKAETTGLLMSSNKIQLIVWTIIGLLLLVYSIYGIRGGFTATPLHITMLVVCTVILFTISRHIYLTGII</sequence>
<feature type="transmembrane region" description="Helical" evidence="2">
    <location>
        <begin position="665"/>
        <end position="683"/>
    </location>
</feature>
<proteinExistence type="predicted"/>
<protein>
    <submittedName>
        <fullName evidence="3">Uncharacterized protein</fullName>
    </submittedName>
</protein>
<feature type="region of interest" description="Disordered" evidence="1">
    <location>
        <begin position="284"/>
        <end position="303"/>
    </location>
</feature>
<dbReference type="EMBL" id="MN739282">
    <property type="protein sequence ID" value="QHS96981.1"/>
    <property type="molecule type" value="Genomic_DNA"/>
</dbReference>
<reference evidence="3" key="1">
    <citation type="journal article" date="2020" name="Nature">
        <title>Giant virus diversity and host interactions through global metagenomics.</title>
        <authorList>
            <person name="Schulz F."/>
            <person name="Roux S."/>
            <person name="Paez-Espino D."/>
            <person name="Jungbluth S."/>
            <person name="Walsh D.A."/>
            <person name="Denef V.J."/>
            <person name="McMahon K.D."/>
            <person name="Konstantinidis K.T."/>
            <person name="Eloe-Fadrosh E.A."/>
            <person name="Kyrpides N.C."/>
            <person name="Woyke T."/>
        </authorList>
    </citation>
    <scope>NUCLEOTIDE SEQUENCE</scope>
    <source>
        <strain evidence="3">GVMAG-M-3300020166-5</strain>
    </source>
</reference>
<evidence type="ECO:0000256" key="2">
    <source>
        <dbReference type="SAM" id="Phobius"/>
    </source>
</evidence>
<name>A0A6C0BYT1_9ZZZZ</name>
<organism evidence="3">
    <name type="scientific">viral metagenome</name>
    <dbReference type="NCBI Taxonomy" id="1070528"/>
    <lineage>
        <taxon>unclassified sequences</taxon>
        <taxon>metagenomes</taxon>
        <taxon>organismal metagenomes</taxon>
    </lineage>
</organism>
<keyword evidence="2" id="KW-0472">Membrane</keyword>
<evidence type="ECO:0000313" key="3">
    <source>
        <dbReference type="EMBL" id="QHS96981.1"/>
    </source>
</evidence>
<accession>A0A6C0BYT1</accession>